<organism evidence="2 3">
    <name type="scientific">Polymorphospora rubra</name>
    <dbReference type="NCBI Taxonomy" id="338584"/>
    <lineage>
        <taxon>Bacteria</taxon>
        <taxon>Bacillati</taxon>
        <taxon>Actinomycetota</taxon>
        <taxon>Actinomycetes</taxon>
        <taxon>Micromonosporales</taxon>
        <taxon>Micromonosporaceae</taxon>
        <taxon>Polymorphospora</taxon>
    </lineage>
</organism>
<keyword evidence="3" id="KW-1185">Reference proteome</keyword>
<evidence type="ECO:0000313" key="3">
    <source>
        <dbReference type="Proteomes" id="UP000680866"/>
    </source>
</evidence>
<dbReference type="EMBL" id="AP023359">
    <property type="protein sequence ID" value="BCJ66636.1"/>
    <property type="molecule type" value="Genomic_DNA"/>
</dbReference>
<proteinExistence type="predicted"/>
<feature type="region of interest" description="Disordered" evidence="1">
    <location>
        <begin position="1"/>
        <end position="36"/>
    </location>
</feature>
<reference evidence="2" key="1">
    <citation type="submission" date="2020-08" db="EMBL/GenBank/DDBJ databases">
        <title>Whole genome shotgun sequence of Polymorphospora rubra NBRC 101157.</title>
        <authorList>
            <person name="Komaki H."/>
            <person name="Tamura T."/>
        </authorList>
    </citation>
    <scope>NUCLEOTIDE SEQUENCE</scope>
    <source>
        <strain evidence="2">NBRC 101157</strain>
    </source>
</reference>
<name>A0A810MZQ0_9ACTN</name>
<sequence length="224" mass="24527">MEGQQPDGHSRCRSTSLDRLDGAPTTDRPASGPGPLPWLRRCQDLLVTKARGNQTGATERHRDLCWSHASDLGSAMLEYARHTGDDKRLENAIELLEHAWSQTSAGTAPRQTVTATLGLAFYTRFQRSGHHVDLDTIIARLDGAADEPWSAVADATDERPAEHLLPTADLEPALAEPATAGPDRGTDHRHSIRRITPVPLPRWSELSTQLAFRQAAPTTGWPIN</sequence>
<dbReference type="AlphaFoldDB" id="A0A810MZQ0"/>
<dbReference type="RefSeq" id="WP_212826869.1">
    <property type="nucleotide sequence ID" value="NZ_AP023359.1"/>
</dbReference>
<evidence type="ECO:0000256" key="1">
    <source>
        <dbReference type="SAM" id="MobiDB-lite"/>
    </source>
</evidence>
<dbReference type="KEGG" id="pry:Prubr_36570"/>
<evidence type="ECO:0000313" key="2">
    <source>
        <dbReference type="EMBL" id="BCJ66636.1"/>
    </source>
</evidence>
<dbReference type="Proteomes" id="UP000680866">
    <property type="component" value="Chromosome"/>
</dbReference>
<protein>
    <submittedName>
        <fullName evidence="2">Uncharacterized protein</fullName>
    </submittedName>
</protein>
<gene>
    <name evidence="2" type="ORF">Prubr_36570</name>
</gene>
<accession>A0A810MZQ0</accession>